<dbReference type="PANTHER" id="PTHR37535">
    <property type="entry name" value="FLUG DOMAIN PROTEIN"/>
    <property type="match status" value="1"/>
</dbReference>
<dbReference type="Pfam" id="PF11917">
    <property type="entry name" value="DUF3435"/>
    <property type="match status" value="1"/>
</dbReference>
<feature type="region of interest" description="Disordered" evidence="1">
    <location>
        <begin position="26"/>
        <end position="83"/>
    </location>
</feature>
<dbReference type="VEuPathDB" id="FungiDB:GMDG_04485"/>
<dbReference type="RefSeq" id="XP_024320932.1">
    <property type="nucleotide sequence ID" value="XM_024471154.1"/>
</dbReference>
<dbReference type="InterPro" id="IPR021842">
    <property type="entry name" value="DUF3435"/>
</dbReference>
<accession>A0A177A2C3</accession>
<evidence type="ECO:0000259" key="2">
    <source>
        <dbReference type="PROSITE" id="PS00028"/>
    </source>
</evidence>
<dbReference type="PROSITE" id="PS00028">
    <property type="entry name" value="ZINC_FINGER_C2H2_1"/>
    <property type="match status" value="1"/>
</dbReference>
<dbReference type="OrthoDB" id="3544487at2759"/>
<reference evidence="3" key="1">
    <citation type="submission" date="2016-03" db="EMBL/GenBank/DDBJ databases">
        <title>Updated assembly of Pseudogymnoascus destructans, the fungus causing white-nose syndrome of bats.</title>
        <authorList>
            <person name="Palmer J.M."/>
            <person name="Drees K.P."/>
            <person name="Foster J.T."/>
            <person name="Lindner D.L."/>
        </authorList>
    </citation>
    <scope>NUCLEOTIDE SEQUENCE [LARGE SCALE GENOMIC DNA]</scope>
    <source>
        <strain evidence="3">20631-21</strain>
    </source>
</reference>
<organism evidence="3">
    <name type="scientific">Pseudogymnoascus destructans</name>
    <dbReference type="NCBI Taxonomy" id="655981"/>
    <lineage>
        <taxon>Eukaryota</taxon>
        <taxon>Fungi</taxon>
        <taxon>Dikarya</taxon>
        <taxon>Ascomycota</taxon>
        <taxon>Pezizomycotina</taxon>
        <taxon>Leotiomycetes</taxon>
        <taxon>Thelebolales</taxon>
        <taxon>Thelebolaceae</taxon>
        <taxon>Pseudogymnoascus</taxon>
    </lineage>
</organism>
<name>A0A177A2C3_9PEZI</name>
<proteinExistence type="predicted"/>
<dbReference type="GeneID" id="36290632"/>
<feature type="domain" description="C2H2-type" evidence="2">
    <location>
        <begin position="711"/>
        <end position="732"/>
    </location>
</feature>
<evidence type="ECO:0000313" key="3">
    <source>
        <dbReference type="EMBL" id="OAF55632.1"/>
    </source>
</evidence>
<dbReference type="eggNOG" id="ENOG502QW3K">
    <property type="taxonomic scope" value="Eukaryota"/>
</dbReference>
<dbReference type="EMBL" id="KV441408">
    <property type="protein sequence ID" value="OAF55632.1"/>
    <property type="molecule type" value="Genomic_DNA"/>
</dbReference>
<protein>
    <recommendedName>
        <fullName evidence="2">C2H2-type domain-containing protein</fullName>
    </recommendedName>
</protein>
<gene>
    <name evidence="3" type="ORF">VC83_07587</name>
</gene>
<dbReference type="Proteomes" id="UP000077154">
    <property type="component" value="Unassembled WGS sequence"/>
</dbReference>
<dbReference type="InterPro" id="IPR013087">
    <property type="entry name" value="Znf_C2H2_type"/>
</dbReference>
<sequence length="736" mass="83943">MRRRQLSRSFSSCNVSDSESCFDVEDNVVDSDSDTIPTDIDSDVEDNARGGDSDTTDVDTDVEDHPPEYYLHQEDDSDSDDEIEDYRDSTLCLIGGIEQRFYRYCKYVEKDPIQSMRDVTPRMIGAFFDWVLNQRRGKGGRRLKGIKTESSLISYYKNFRMACEKATGIRIGEGDIVFKRMVNRKLRKLAKKHKLIREKREKAAIDVESLSMILHTNLTTTKKRYTHGRQRIAIMLFLLLAGFSGNRPQAILDLCYRHIIVSLLRDPKGGPHRILIEFTCEFTKQFLGVKEANTFVLPEIIFDPSLLLSPHVSLLGMIIDDEAFKAPNLTSGEAISKLDIRPGCNQLSLFLKPEKANIPIFRKSIRTPYGWEISPTEPLPYSTLLRWMEGLGVLSCFPQIIRPYGLRYNAGNKFNKSGDVSDALQNMMLQHADMRTFINHYLSRRVEADTRAIVCGYEPQNHLMEAACRLLRWIDPCRPQELTTEQSQSVNQSPRVLRLVARREKSKHRSVGTVTTQPHYKALTSDIARERQRQRIALLKKLRDEWDLEKSVSDIELQLSGLKFDEDLKTTLDLADDMPQPQRRLVETVITLPGTTLEEEICRRNAAINATAAYCKFQEGGAAPRRAPIRRTGSTPADPQLAAAETEKQALDAAMLSVYTENRPKICFMCLGERNLSFEKRTKSFASPGDLTKHFKRKHLANIKKGDRIGCKVCRMSLEHKPHLRNHAESIHGTVS</sequence>
<dbReference type="PANTHER" id="PTHR37535:SF2">
    <property type="entry name" value="FINGER DOMAIN PROTEIN, PUTATIVE (AFU_ORTHOLOGUE AFUA_6G09300)-RELATED"/>
    <property type="match status" value="1"/>
</dbReference>
<dbReference type="AlphaFoldDB" id="A0A177A2C3"/>
<evidence type="ECO:0000256" key="1">
    <source>
        <dbReference type="SAM" id="MobiDB-lite"/>
    </source>
</evidence>
<feature type="compositionally biased region" description="Basic and acidic residues" evidence="1">
    <location>
        <begin position="63"/>
        <end position="74"/>
    </location>
</feature>